<dbReference type="EMBL" id="KL367593">
    <property type="protein sequence ID" value="KFD62563.1"/>
    <property type="molecule type" value="Genomic_DNA"/>
</dbReference>
<evidence type="ECO:0000313" key="3">
    <source>
        <dbReference type="EMBL" id="KFD62563.1"/>
    </source>
</evidence>
<dbReference type="Pfam" id="PF00078">
    <property type="entry name" value="RVT_1"/>
    <property type="match status" value="1"/>
</dbReference>
<dbReference type="AlphaFoldDB" id="A0A085MZB7"/>
<dbReference type="PANTHER" id="PTHR21301:SF10">
    <property type="entry name" value="REVERSE TRANSCRIPTASE DOMAIN-CONTAINING PROTEIN"/>
    <property type="match status" value="1"/>
</dbReference>
<dbReference type="EMBL" id="KL363259">
    <property type="protein sequence ID" value="KFD50085.1"/>
    <property type="molecule type" value="Genomic_DNA"/>
</dbReference>
<dbReference type="PROSITE" id="PS50878">
    <property type="entry name" value="RT_POL"/>
    <property type="match status" value="1"/>
</dbReference>
<dbReference type="InterPro" id="IPR000477">
    <property type="entry name" value="RT_dom"/>
</dbReference>
<feature type="non-terminal residue" evidence="3">
    <location>
        <position position="1"/>
    </location>
</feature>
<reference evidence="3 4" key="1">
    <citation type="journal article" date="2014" name="Nat. Genet.">
        <title>Genome and transcriptome of the porcine whipworm Trichuris suis.</title>
        <authorList>
            <person name="Jex A.R."/>
            <person name="Nejsum P."/>
            <person name="Schwarz E.M."/>
            <person name="Hu L."/>
            <person name="Young N.D."/>
            <person name="Hall R.S."/>
            <person name="Korhonen P.K."/>
            <person name="Liao S."/>
            <person name="Thamsborg S."/>
            <person name="Xia J."/>
            <person name="Xu P."/>
            <person name="Wang S."/>
            <person name="Scheerlinck J.P."/>
            <person name="Hofmann A."/>
            <person name="Sternberg P.W."/>
            <person name="Wang J."/>
            <person name="Gasser R.B."/>
        </authorList>
    </citation>
    <scope>NUCLEOTIDE SEQUENCE [LARGE SCALE GENOMIC DNA]</scope>
    <source>
        <strain evidence="3">DCEP-RM93F</strain>
        <strain evidence="2">DCEP-RM93M</strain>
    </source>
</reference>
<dbReference type="Proteomes" id="UP000030758">
    <property type="component" value="Unassembled WGS sequence"/>
</dbReference>
<feature type="domain" description="Reverse transcriptase" evidence="1">
    <location>
        <begin position="131"/>
        <end position="415"/>
    </location>
</feature>
<name>A0A085MZB7_9BILA</name>
<dbReference type="PANTHER" id="PTHR21301">
    <property type="entry name" value="REVERSE TRANSCRIPTASE"/>
    <property type="match status" value="1"/>
</dbReference>
<organism evidence="3">
    <name type="scientific">Trichuris suis</name>
    <name type="common">pig whipworm</name>
    <dbReference type="NCBI Taxonomy" id="68888"/>
    <lineage>
        <taxon>Eukaryota</taxon>
        <taxon>Metazoa</taxon>
        <taxon>Ecdysozoa</taxon>
        <taxon>Nematoda</taxon>
        <taxon>Enoplea</taxon>
        <taxon>Dorylaimia</taxon>
        <taxon>Trichinellida</taxon>
        <taxon>Trichuridae</taxon>
        <taxon>Trichuris</taxon>
    </lineage>
</organism>
<dbReference type="CDD" id="cd00304">
    <property type="entry name" value="RT_like"/>
    <property type="match status" value="1"/>
</dbReference>
<protein>
    <recommendedName>
        <fullName evidence="1">Reverse transcriptase domain-containing protein</fullName>
    </recommendedName>
</protein>
<keyword evidence="4" id="KW-1185">Reference proteome</keyword>
<sequence>LPTGSSDSLHIIASFEYDLSSIEQNRVAEIKSAVANLLLRHQFTQTRNLHHSDIRTLRNLRANNERIITKANKGNVVVVLDRSTNTDKMNRLLKSSIHCPLRSDPTDCTRKALRSLLLDYAEESKEEKISILTNHLKYSSSFKCPELYGLPKIHKPDMPFRPIVSSIQSITRRFSSYLKGIIQPLVGNRGSTIINCKTFIEQIRLFTPSSTDILLSYDVKDLFTSIPFPYTLNVLHELLYSDCTLPERTKLNPFQIIQLVSFCMFEGNFFHFQGRYFRQKASDPMGSPLSPVLAEVFIEHLEDKAFSEADHIILPHLFKRYVDDIFVIIESGREEAFLNFLSGLFPNTISFTFEKEVSGKSRFLDSLVIRASEGLKTSVYRKPIHSDRYIHFSSHHPRGNESSHSRYDQACCWFM</sequence>
<evidence type="ECO:0000313" key="4">
    <source>
        <dbReference type="Proteomes" id="UP000030764"/>
    </source>
</evidence>
<proteinExistence type="predicted"/>
<accession>A0A085MZB7</accession>
<evidence type="ECO:0000313" key="2">
    <source>
        <dbReference type="EMBL" id="KFD50085.1"/>
    </source>
</evidence>
<dbReference type="Proteomes" id="UP000030764">
    <property type="component" value="Unassembled WGS sequence"/>
</dbReference>
<evidence type="ECO:0000259" key="1">
    <source>
        <dbReference type="PROSITE" id="PS50878"/>
    </source>
</evidence>
<gene>
    <name evidence="2" type="ORF">M513_09045</name>
    <name evidence="3" type="ORF">M514_09045</name>
</gene>